<keyword evidence="4" id="KW-0410">Iron transport</keyword>
<dbReference type="SUPFAM" id="SSF56935">
    <property type="entry name" value="Porins"/>
    <property type="match status" value="1"/>
</dbReference>
<evidence type="ECO:0000313" key="15">
    <source>
        <dbReference type="EMBL" id="BCA31422.1"/>
    </source>
</evidence>
<keyword evidence="5 11" id="KW-0812">Transmembrane</keyword>
<dbReference type="RefSeq" id="WP_172434932.1">
    <property type="nucleotide sequence ID" value="NZ_AP022642.1"/>
</dbReference>
<comment type="similarity">
    <text evidence="11 12">Belongs to the TonB-dependent receptor family.</text>
</comment>
<dbReference type="GO" id="GO:0006826">
    <property type="term" value="P:iron ion transport"/>
    <property type="evidence" value="ECO:0007669"/>
    <property type="project" value="UniProtKB-KW"/>
</dbReference>
<keyword evidence="10 11" id="KW-0998">Cell outer membrane</keyword>
<evidence type="ECO:0000256" key="1">
    <source>
        <dbReference type="ARBA" id="ARBA00004571"/>
    </source>
</evidence>
<gene>
    <name evidence="15" type="primary">fyuA</name>
    <name evidence="15" type="ORF">PtoMrB4_53990</name>
</gene>
<dbReference type="InterPro" id="IPR012910">
    <property type="entry name" value="Plug_dom"/>
</dbReference>
<keyword evidence="9 11" id="KW-0472">Membrane</keyword>
<evidence type="ECO:0000256" key="11">
    <source>
        <dbReference type="PROSITE-ProRule" id="PRU01360"/>
    </source>
</evidence>
<dbReference type="AlphaFoldDB" id="A0A679GPU1"/>
<dbReference type="Pfam" id="PF00593">
    <property type="entry name" value="TonB_dep_Rec_b-barrel"/>
    <property type="match status" value="1"/>
</dbReference>
<evidence type="ECO:0000259" key="14">
    <source>
        <dbReference type="Pfam" id="PF07715"/>
    </source>
</evidence>
<keyword evidence="8 12" id="KW-0798">TonB box</keyword>
<feature type="domain" description="TonB-dependent receptor plug" evidence="14">
    <location>
        <begin position="71"/>
        <end position="179"/>
    </location>
</feature>
<evidence type="ECO:0000256" key="6">
    <source>
        <dbReference type="ARBA" id="ARBA00023004"/>
    </source>
</evidence>
<dbReference type="InterPro" id="IPR039426">
    <property type="entry name" value="TonB-dep_rcpt-like"/>
</dbReference>
<dbReference type="PANTHER" id="PTHR32552">
    <property type="entry name" value="FERRICHROME IRON RECEPTOR-RELATED"/>
    <property type="match status" value="1"/>
</dbReference>
<evidence type="ECO:0000256" key="5">
    <source>
        <dbReference type="ARBA" id="ARBA00022692"/>
    </source>
</evidence>
<dbReference type="InterPro" id="IPR000531">
    <property type="entry name" value="Beta-barrel_TonB"/>
</dbReference>
<evidence type="ECO:0000256" key="8">
    <source>
        <dbReference type="ARBA" id="ARBA00023077"/>
    </source>
</evidence>
<keyword evidence="15" id="KW-0675">Receptor</keyword>
<evidence type="ECO:0000313" key="16">
    <source>
        <dbReference type="Proteomes" id="UP000501237"/>
    </source>
</evidence>
<comment type="subcellular location">
    <subcellularLocation>
        <location evidence="1 11">Cell outer membrane</location>
        <topology evidence="1 11">Multi-pass membrane protein</topology>
    </subcellularLocation>
</comment>
<proteinExistence type="inferred from homology"/>
<evidence type="ECO:0000256" key="7">
    <source>
        <dbReference type="ARBA" id="ARBA00023065"/>
    </source>
</evidence>
<evidence type="ECO:0000256" key="9">
    <source>
        <dbReference type="ARBA" id="ARBA00023136"/>
    </source>
</evidence>
<reference evidence="15 16" key="1">
    <citation type="journal article" date="2020" name="Microbiol. Resour. Announc.">
        <title>Complete genome sequence of Pseudomonas otitidis strain MrB4, isolated from Lake Biwa in Japan.</title>
        <authorList>
            <person name="Miyazaki K."/>
            <person name="Hase E."/>
            <person name="Maruya T."/>
        </authorList>
    </citation>
    <scope>NUCLEOTIDE SEQUENCE [LARGE SCALE GENOMIC DNA]</scope>
    <source>
        <strain evidence="15 16">MrB4</strain>
    </source>
</reference>
<evidence type="ECO:0000256" key="2">
    <source>
        <dbReference type="ARBA" id="ARBA00022448"/>
    </source>
</evidence>
<evidence type="ECO:0000256" key="12">
    <source>
        <dbReference type="RuleBase" id="RU003357"/>
    </source>
</evidence>
<dbReference type="GeneID" id="57400626"/>
<dbReference type="Pfam" id="PF07715">
    <property type="entry name" value="Plug"/>
    <property type="match status" value="1"/>
</dbReference>
<evidence type="ECO:0000259" key="13">
    <source>
        <dbReference type="Pfam" id="PF00593"/>
    </source>
</evidence>
<keyword evidence="3 11" id="KW-1134">Transmembrane beta strand</keyword>
<dbReference type="CDD" id="cd01347">
    <property type="entry name" value="ligand_gated_channel"/>
    <property type="match status" value="1"/>
</dbReference>
<evidence type="ECO:0000256" key="4">
    <source>
        <dbReference type="ARBA" id="ARBA00022496"/>
    </source>
</evidence>
<organism evidence="15 16">
    <name type="scientific">Metapseudomonas otitidis</name>
    <dbReference type="NCBI Taxonomy" id="319939"/>
    <lineage>
        <taxon>Bacteria</taxon>
        <taxon>Pseudomonadati</taxon>
        <taxon>Pseudomonadota</taxon>
        <taxon>Gammaproteobacteria</taxon>
        <taxon>Pseudomonadales</taxon>
        <taxon>Pseudomonadaceae</taxon>
        <taxon>Metapseudomonas</taxon>
    </lineage>
</organism>
<dbReference type="Proteomes" id="UP000501237">
    <property type="component" value="Chromosome"/>
</dbReference>
<sequence length="753" mass="81686">MNPLSFPVASSGLRTSHGGRRSPLAIGILLAALGSAAGAAERTPDSTADGRKAAPTLKTVTVTATRREASLQDVPVAVSVVQGEQLERDNRNNVGAIVQQVPTLNYRTGASNKDTSLFIRGVGTISTSPGVEPTVATVVDGVVFGRPGQSTLDLLDLERIEVLRGPQGTLFGKNASAGVLNIVSQDPPEQGHGYVDYSHFGGGNENRLRFGIGGRLSDTLKGSLSTLLGRYDGNVENLANGHDVNGYDRKGVRGKLVFEPDDALKVTLIADRMEGEDTLPSGVITSTSSAAFASALRPVVPSDHNRDIRSDYKTYVEDTNSGLSGQVDWKLGDFTLTSITAWRGWDNTQYQDGDRSAQLPLTASHDKGEVDYDQYSQEFRLASPKGGFNEYVVGAYYFHGRSEETYRRLSVNGGTPNSGRADYSVTNDSVALFGENTFNLTDDFRALFGLRWTHDDLEYDHRRTSTSATAVTGIQPSTASSGSVDEDGWSGRAGLQYDFSDDLMGYATYSRGYKGPAYNVFFNMQPRDTGALKPETSDSYELGLKATALDKRLSANLAVFHTDYDDYQANFFDTVANQVVTRLINAGSVKTQGVELDTSFQATRQLKLSAALAYTKARVDHFNCPPGAAATCNIDGGRLPFTPDWKAYVRADYSIPLDNGLDVELSTDYSWQDEVQFSLDQNPDTVQGAYGIWNASVALADYNAGWRVALLGKNLADTSYAQSLASGGSYIYRAVPRDDERYFGVQLRKDFDF</sequence>
<name>A0A679GPU1_9GAMM</name>
<accession>A0A679GPU1</accession>
<dbReference type="InterPro" id="IPR036942">
    <property type="entry name" value="Beta-barrel_TonB_sf"/>
</dbReference>
<protein>
    <submittedName>
        <fullName evidence="15">TonB-dependent receptor</fullName>
    </submittedName>
</protein>
<keyword evidence="2 11" id="KW-0813">Transport</keyword>
<dbReference type="PANTHER" id="PTHR32552:SF81">
    <property type="entry name" value="TONB-DEPENDENT OUTER MEMBRANE RECEPTOR"/>
    <property type="match status" value="1"/>
</dbReference>
<dbReference type="Gene3D" id="2.40.170.20">
    <property type="entry name" value="TonB-dependent receptor, beta-barrel domain"/>
    <property type="match status" value="1"/>
</dbReference>
<evidence type="ECO:0000256" key="10">
    <source>
        <dbReference type="ARBA" id="ARBA00023237"/>
    </source>
</evidence>
<dbReference type="EMBL" id="AP022642">
    <property type="protein sequence ID" value="BCA31422.1"/>
    <property type="molecule type" value="Genomic_DNA"/>
</dbReference>
<keyword evidence="6" id="KW-0408">Iron</keyword>
<dbReference type="PROSITE" id="PS52016">
    <property type="entry name" value="TONB_DEPENDENT_REC_3"/>
    <property type="match status" value="1"/>
</dbReference>
<dbReference type="GO" id="GO:0009279">
    <property type="term" value="C:cell outer membrane"/>
    <property type="evidence" value="ECO:0007669"/>
    <property type="project" value="UniProtKB-SubCell"/>
</dbReference>
<dbReference type="KEGG" id="poj:PtoMrB4_53990"/>
<feature type="domain" description="TonB-dependent receptor-like beta-barrel" evidence="13">
    <location>
        <begin position="303"/>
        <end position="715"/>
    </location>
</feature>
<evidence type="ECO:0000256" key="3">
    <source>
        <dbReference type="ARBA" id="ARBA00022452"/>
    </source>
</evidence>
<keyword evidence="7" id="KW-0406">Ion transport</keyword>